<protein>
    <submittedName>
        <fullName evidence="3">Thaumatin-like protein</fullName>
    </submittedName>
</protein>
<dbReference type="PANTHER" id="PTHR31013">
    <property type="entry name" value="THAUMATIN FAMILY PROTEIN-RELATED"/>
    <property type="match status" value="1"/>
</dbReference>
<name>A0A7E4USC1_PANRE</name>
<accession>A0A7E4USC1</accession>
<dbReference type="SMART" id="SM00205">
    <property type="entry name" value="THN"/>
    <property type="match status" value="1"/>
</dbReference>
<reference evidence="2" key="1">
    <citation type="journal article" date="2013" name="Genetics">
        <title>The draft genome and transcriptome of Panagrellus redivivus are shaped by the harsh demands of a free-living lifestyle.</title>
        <authorList>
            <person name="Srinivasan J."/>
            <person name="Dillman A.R."/>
            <person name="Macchietto M.G."/>
            <person name="Heikkinen L."/>
            <person name="Lakso M."/>
            <person name="Fracchia K.M."/>
            <person name="Antoshechkin I."/>
            <person name="Mortazavi A."/>
            <person name="Wong G."/>
            <person name="Sternberg P.W."/>
        </authorList>
    </citation>
    <scope>NUCLEOTIDE SEQUENCE [LARGE SCALE GENOMIC DNA]</scope>
    <source>
        <strain evidence="2">MT8872</strain>
    </source>
</reference>
<dbReference type="WBParaSite" id="Pan_g12217.t1">
    <property type="protein sequence ID" value="Pan_g12217.t1"/>
    <property type="gene ID" value="Pan_g12217"/>
</dbReference>
<feature type="chain" id="PRO_5028857768" evidence="1">
    <location>
        <begin position="26"/>
        <end position="265"/>
    </location>
</feature>
<dbReference type="AlphaFoldDB" id="A0A7E4USC1"/>
<dbReference type="Gene3D" id="2.60.110.10">
    <property type="entry name" value="Thaumatin"/>
    <property type="match status" value="1"/>
</dbReference>
<dbReference type="InterPro" id="IPR037176">
    <property type="entry name" value="Osmotin/thaumatin-like_sf"/>
</dbReference>
<dbReference type="PANTHER" id="PTHR31013:SF12">
    <property type="entry name" value="PATHOGENESIS-RELATED PROTEIN 5-LIKE"/>
    <property type="match status" value="1"/>
</dbReference>
<dbReference type="PROSITE" id="PS51367">
    <property type="entry name" value="THAUMATIN_2"/>
    <property type="match status" value="1"/>
</dbReference>
<dbReference type="Proteomes" id="UP000492821">
    <property type="component" value="Unassembled WGS sequence"/>
</dbReference>
<keyword evidence="2" id="KW-1185">Reference proteome</keyword>
<dbReference type="PRINTS" id="PR00347">
    <property type="entry name" value="THAUMATIN"/>
</dbReference>
<feature type="signal peptide" evidence="1">
    <location>
        <begin position="1"/>
        <end position="25"/>
    </location>
</feature>
<evidence type="ECO:0000313" key="3">
    <source>
        <dbReference type="WBParaSite" id="Pan_g12217.t1"/>
    </source>
</evidence>
<dbReference type="Pfam" id="PF00314">
    <property type="entry name" value="Thaumatin"/>
    <property type="match status" value="1"/>
</dbReference>
<reference evidence="3" key="2">
    <citation type="submission" date="2020-10" db="UniProtKB">
        <authorList>
            <consortium name="WormBaseParasite"/>
        </authorList>
    </citation>
    <scope>IDENTIFICATION</scope>
</reference>
<proteinExistence type="predicted"/>
<evidence type="ECO:0000313" key="2">
    <source>
        <dbReference type="Proteomes" id="UP000492821"/>
    </source>
</evidence>
<dbReference type="SUPFAM" id="SSF49870">
    <property type="entry name" value="Osmotin, thaumatin-like protein"/>
    <property type="match status" value="1"/>
</dbReference>
<dbReference type="InterPro" id="IPR001938">
    <property type="entry name" value="Thaumatin"/>
</dbReference>
<keyword evidence="1" id="KW-0732">Signal</keyword>
<organism evidence="2 3">
    <name type="scientific">Panagrellus redivivus</name>
    <name type="common">Microworm</name>
    <dbReference type="NCBI Taxonomy" id="6233"/>
    <lineage>
        <taxon>Eukaryota</taxon>
        <taxon>Metazoa</taxon>
        <taxon>Ecdysozoa</taxon>
        <taxon>Nematoda</taxon>
        <taxon>Chromadorea</taxon>
        <taxon>Rhabditida</taxon>
        <taxon>Tylenchina</taxon>
        <taxon>Panagrolaimomorpha</taxon>
        <taxon>Panagrolaimoidea</taxon>
        <taxon>Panagrolaimidae</taxon>
        <taxon>Panagrellus</taxon>
    </lineage>
</organism>
<sequence length="265" mass="28937">MSMALLRNMMIKALFLLSLLVVVSGKVGQAKSNTAKLRQAKSVLSGAKNFVQAVHALSKIPSLISGNKREFKLINHCGYKIWPGWWAENGIPNGGGTTLNAGASKTIRVPNNWSTGRICARTGCDGKFNCETGGCGNSERCDGKTGETGVTLAGFNLKKIDGNDFYHVSLIDGFNVQIRIKPFGGNGYCQEIGRCSENLLHSCPNGLKVYRNGRTVKCESACTKTGNPAFCCTGYHNRPETCPPSNFSRFFKDRCHDSYSHFYED</sequence>
<evidence type="ECO:0000256" key="1">
    <source>
        <dbReference type="SAM" id="SignalP"/>
    </source>
</evidence>